<keyword evidence="1" id="KW-1133">Transmembrane helix</keyword>
<reference evidence="2 3" key="2">
    <citation type="submission" date="2018-11" db="EMBL/GenBank/DDBJ databases">
        <authorList>
            <consortium name="Pathogen Informatics"/>
        </authorList>
    </citation>
    <scope>NUCLEOTIDE SEQUENCE [LARGE SCALE GENOMIC DNA]</scope>
    <source>
        <strain evidence="2 3">NST_G2</strain>
    </source>
</reference>
<feature type="transmembrane region" description="Helical" evidence="1">
    <location>
        <begin position="54"/>
        <end position="77"/>
    </location>
</feature>
<name>A0A183S7R5_SCHSO</name>
<keyword evidence="1" id="KW-0812">Transmembrane</keyword>
<protein>
    <submittedName>
        <fullName evidence="2 4">Uncharacterized protein</fullName>
    </submittedName>
</protein>
<dbReference type="AlphaFoldDB" id="A0A183S7R5"/>
<organism evidence="4">
    <name type="scientific">Schistocephalus solidus</name>
    <name type="common">Tapeworm</name>
    <dbReference type="NCBI Taxonomy" id="70667"/>
    <lineage>
        <taxon>Eukaryota</taxon>
        <taxon>Metazoa</taxon>
        <taxon>Spiralia</taxon>
        <taxon>Lophotrochozoa</taxon>
        <taxon>Platyhelminthes</taxon>
        <taxon>Cestoda</taxon>
        <taxon>Eucestoda</taxon>
        <taxon>Diphyllobothriidea</taxon>
        <taxon>Diphyllobothriidae</taxon>
        <taxon>Schistocephalus</taxon>
    </lineage>
</organism>
<sequence>MIIFIFLFSINYDPCRLVSSNTQTFINSSPSSFFFFFSSSSFSYSIISLHRLLCLIYLLVLPIILVNLFSILIFLIHIQVSPFVFFLLLLTLSSLLPRSFLLLPHIQTSPYSVSDFTFLISFSFLPKALYFLLCHHTAPFPM</sequence>
<proteinExistence type="predicted"/>
<keyword evidence="1" id="KW-0472">Membrane</keyword>
<evidence type="ECO:0000256" key="1">
    <source>
        <dbReference type="SAM" id="Phobius"/>
    </source>
</evidence>
<gene>
    <name evidence="2" type="ORF">SSLN_LOCUS263</name>
</gene>
<dbReference type="EMBL" id="UYSU01000157">
    <property type="protein sequence ID" value="VDL85331.1"/>
    <property type="molecule type" value="Genomic_DNA"/>
</dbReference>
<evidence type="ECO:0000313" key="3">
    <source>
        <dbReference type="Proteomes" id="UP000275846"/>
    </source>
</evidence>
<accession>A0A183S7R5</accession>
<keyword evidence="3" id="KW-1185">Reference proteome</keyword>
<reference evidence="4" key="1">
    <citation type="submission" date="2016-06" db="UniProtKB">
        <authorList>
            <consortium name="WormBaseParasite"/>
        </authorList>
    </citation>
    <scope>IDENTIFICATION</scope>
</reference>
<evidence type="ECO:0000313" key="4">
    <source>
        <dbReference type="WBParaSite" id="SSLN_0000027601-mRNA-1"/>
    </source>
</evidence>
<dbReference type="WBParaSite" id="SSLN_0000027601-mRNA-1">
    <property type="protein sequence ID" value="SSLN_0000027601-mRNA-1"/>
    <property type="gene ID" value="SSLN_0000027601"/>
</dbReference>
<dbReference type="Proteomes" id="UP000275846">
    <property type="component" value="Unassembled WGS sequence"/>
</dbReference>
<evidence type="ECO:0000313" key="2">
    <source>
        <dbReference type="EMBL" id="VDL85331.1"/>
    </source>
</evidence>
<feature type="transmembrane region" description="Helical" evidence="1">
    <location>
        <begin position="116"/>
        <end position="133"/>
    </location>
</feature>
<feature type="transmembrane region" description="Helical" evidence="1">
    <location>
        <begin position="83"/>
        <end position="104"/>
    </location>
</feature>